<protein>
    <recommendedName>
        <fullName evidence="4">DUF3040 domain-containing protein</fullName>
    </recommendedName>
</protein>
<keyword evidence="1" id="KW-0812">Transmembrane</keyword>
<feature type="transmembrane region" description="Helical" evidence="1">
    <location>
        <begin position="102"/>
        <end position="122"/>
    </location>
</feature>
<reference evidence="2 3" key="1">
    <citation type="submission" date="2016-10" db="EMBL/GenBank/DDBJ databases">
        <authorList>
            <person name="de Groot N.N."/>
        </authorList>
    </citation>
    <scope>NUCLEOTIDE SEQUENCE [LARGE SCALE GENOMIC DNA]</scope>
    <source>
        <strain evidence="2 3">CGMCC 4.2022</strain>
    </source>
</reference>
<accession>A0A1H0B1Z9</accession>
<organism evidence="2 3">
    <name type="scientific">Actinacidiphila guanduensis</name>
    <dbReference type="NCBI Taxonomy" id="310781"/>
    <lineage>
        <taxon>Bacteria</taxon>
        <taxon>Bacillati</taxon>
        <taxon>Actinomycetota</taxon>
        <taxon>Actinomycetes</taxon>
        <taxon>Kitasatosporales</taxon>
        <taxon>Streptomycetaceae</taxon>
        <taxon>Actinacidiphila</taxon>
    </lineage>
</organism>
<proteinExistence type="predicted"/>
<feature type="transmembrane region" description="Helical" evidence="1">
    <location>
        <begin position="75"/>
        <end position="96"/>
    </location>
</feature>
<evidence type="ECO:0000256" key="1">
    <source>
        <dbReference type="SAM" id="Phobius"/>
    </source>
</evidence>
<dbReference type="AlphaFoldDB" id="A0A1H0B1Z9"/>
<dbReference type="EMBL" id="FNIE01000004">
    <property type="protein sequence ID" value="SDN39694.1"/>
    <property type="molecule type" value="Genomic_DNA"/>
</dbReference>
<dbReference type="RefSeq" id="WP_245771302.1">
    <property type="nucleotide sequence ID" value="NZ_FNIE01000004.1"/>
</dbReference>
<gene>
    <name evidence="2" type="ORF">SAMN05216259_10418</name>
</gene>
<keyword evidence="1" id="KW-1133">Transmembrane helix</keyword>
<evidence type="ECO:0008006" key="4">
    <source>
        <dbReference type="Google" id="ProtNLM"/>
    </source>
</evidence>
<keyword evidence="3" id="KW-1185">Reference proteome</keyword>
<keyword evidence="1" id="KW-0472">Membrane</keyword>
<dbReference type="Proteomes" id="UP000199341">
    <property type="component" value="Unassembled WGS sequence"/>
</dbReference>
<name>A0A1H0B1Z9_9ACTN</name>
<evidence type="ECO:0000313" key="3">
    <source>
        <dbReference type="Proteomes" id="UP000199341"/>
    </source>
</evidence>
<sequence length="144" mass="15815">MNGRPPEEGDEAAAKQPMMVVDGLLGLQHQPEIHRGPAVEHSFERENIESAARARYNRDIQQARRTVREALRSDLPAAHMGLGVTVIALIVVATFSGARWTLIIAGVLLAWFLLALAVIHIGSGRGRDAVRRAYIATFGWGNWI</sequence>
<evidence type="ECO:0000313" key="2">
    <source>
        <dbReference type="EMBL" id="SDN39694.1"/>
    </source>
</evidence>